<keyword evidence="1" id="KW-0472">Membrane</keyword>
<keyword evidence="1" id="KW-1133">Transmembrane helix</keyword>
<proteinExistence type="predicted"/>
<keyword evidence="1" id="KW-0812">Transmembrane</keyword>
<dbReference type="HOGENOM" id="CLU_1762479_0_0_1"/>
<reference evidence="3" key="2">
    <citation type="submission" date="2010-04" db="EMBL/GenBank/DDBJ databases">
        <authorList>
            <person name="Buell R."/>
            <person name="Hamilton J."/>
            <person name="Hostetler J."/>
        </authorList>
    </citation>
    <scope>NUCLEOTIDE SEQUENCE [LARGE SCALE GENOMIC DNA]</scope>
    <source>
        <strain evidence="3">DAOM:BR144</strain>
    </source>
</reference>
<sequence>MPIVFQVIFAFRSTVWMVCFAAYLHDLLTMNPRNVALTAAFSACFLISVRIGVVLDAIDARQQYELVTMNAHVLIVKDILVNTMTTMLTLAIRISYHKYTILKNANEGPLELPSSGTGTEFNYIIANFRRRLRCRSYQSRPRVHLRVL</sequence>
<dbReference type="Proteomes" id="UP000019132">
    <property type="component" value="Unassembled WGS sequence"/>
</dbReference>
<dbReference type="InParanoid" id="K3WJ58"/>
<protein>
    <submittedName>
        <fullName evidence="2">Uncharacterized protein</fullName>
    </submittedName>
</protein>
<evidence type="ECO:0000313" key="3">
    <source>
        <dbReference type="Proteomes" id="UP000019132"/>
    </source>
</evidence>
<evidence type="ECO:0000313" key="2">
    <source>
        <dbReference type="EnsemblProtists" id="PYU1_T005000"/>
    </source>
</evidence>
<evidence type="ECO:0000256" key="1">
    <source>
        <dbReference type="SAM" id="Phobius"/>
    </source>
</evidence>
<dbReference type="AlphaFoldDB" id="K3WJ58"/>
<name>K3WJ58_GLOUD</name>
<dbReference type="VEuPathDB" id="FungiDB:PYU1_G004989"/>
<organism evidence="2 3">
    <name type="scientific">Globisporangium ultimum (strain ATCC 200006 / CBS 805.95 / DAOM BR144)</name>
    <name type="common">Pythium ultimum</name>
    <dbReference type="NCBI Taxonomy" id="431595"/>
    <lineage>
        <taxon>Eukaryota</taxon>
        <taxon>Sar</taxon>
        <taxon>Stramenopiles</taxon>
        <taxon>Oomycota</taxon>
        <taxon>Peronosporomycetes</taxon>
        <taxon>Pythiales</taxon>
        <taxon>Pythiaceae</taxon>
        <taxon>Globisporangium</taxon>
    </lineage>
</organism>
<feature type="transmembrane region" description="Helical" evidence="1">
    <location>
        <begin position="6"/>
        <end position="24"/>
    </location>
</feature>
<reference evidence="2" key="3">
    <citation type="submission" date="2015-02" db="UniProtKB">
        <authorList>
            <consortium name="EnsemblProtists"/>
        </authorList>
    </citation>
    <scope>IDENTIFICATION</scope>
    <source>
        <strain evidence="2">DAOM BR144</strain>
    </source>
</reference>
<reference evidence="3" key="1">
    <citation type="journal article" date="2010" name="Genome Biol.">
        <title>Genome sequence of the necrotrophic plant pathogen Pythium ultimum reveals original pathogenicity mechanisms and effector repertoire.</title>
        <authorList>
            <person name="Levesque C.A."/>
            <person name="Brouwer H."/>
            <person name="Cano L."/>
            <person name="Hamilton J.P."/>
            <person name="Holt C."/>
            <person name="Huitema E."/>
            <person name="Raffaele S."/>
            <person name="Robideau G.P."/>
            <person name="Thines M."/>
            <person name="Win J."/>
            <person name="Zerillo M.M."/>
            <person name="Beakes G.W."/>
            <person name="Boore J.L."/>
            <person name="Busam D."/>
            <person name="Dumas B."/>
            <person name="Ferriera S."/>
            <person name="Fuerstenberg S.I."/>
            <person name="Gachon C.M."/>
            <person name="Gaulin E."/>
            <person name="Govers F."/>
            <person name="Grenville-Briggs L."/>
            <person name="Horner N."/>
            <person name="Hostetler J."/>
            <person name="Jiang R.H."/>
            <person name="Johnson J."/>
            <person name="Krajaejun T."/>
            <person name="Lin H."/>
            <person name="Meijer H.J."/>
            <person name="Moore B."/>
            <person name="Morris P."/>
            <person name="Phuntmart V."/>
            <person name="Puiu D."/>
            <person name="Shetty J."/>
            <person name="Stajich J.E."/>
            <person name="Tripathy S."/>
            <person name="Wawra S."/>
            <person name="van West P."/>
            <person name="Whitty B.R."/>
            <person name="Coutinho P.M."/>
            <person name="Henrissat B."/>
            <person name="Martin F."/>
            <person name="Thomas P.D."/>
            <person name="Tyler B.M."/>
            <person name="De Vries R.P."/>
            <person name="Kamoun S."/>
            <person name="Yandell M."/>
            <person name="Tisserat N."/>
            <person name="Buell C.R."/>
        </authorList>
    </citation>
    <scope>NUCLEOTIDE SEQUENCE</scope>
    <source>
        <strain evidence="3">DAOM:BR144</strain>
    </source>
</reference>
<dbReference type="EMBL" id="GL376564">
    <property type="status" value="NOT_ANNOTATED_CDS"/>
    <property type="molecule type" value="Genomic_DNA"/>
</dbReference>
<feature type="transmembrane region" description="Helical" evidence="1">
    <location>
        <begin position="36"/>
        <end position="55"/>
    </location>
</feature>
<keyword evidence="3" id="KW-1185">Reference proteome</keyword>
<dbReference type="EnsemblProtists" id="PYU1_T005000">
    <property type="protein sequence ID" value="PYU1_T005000"/>
    <property type="gene ID" value="PYU1_G004989"/>
</dbReference>
<accession>K3WJ58</accession>